<dbReference type="EMBL" id="KP202158">
    <property type="protein sequence ID" value="AJD82022.1"/>
    <property type="molecule type" value="Genomic_DNA"/>
</dbReference>
<name>A0A0B4ZXI6_9CAUD</name>
<dbReference type="RefSeq" id="YP_009200473.1">
    <property type="nucleotide sequence ID" value="NC_028820.1"/>
</dbReference>
<evidence type="ECO:0000313" key="1">
    <source>
        <dbReference type="EMBL" id="AJD82022.1"/>
    </source>
</evidence>
<dbReference type="GeneID" id="26627536"/>
<organism evidence="1 2">
    <name type="scientific">Yersinia phage vB_YenM_TG1</name>
    <dbReference type="NCBI Taxonomy" id="1589265"/>
    <lineage>
        <taxon>Viruses</taxon>
        <taxon>Duplodnaviria</taxon>
        <taxon>Heunggongvirae</taxon>
        <taxon>Uroviricota</taxon>
        <taxon>Caudoviricetes</taxon>
        <taxon>Pantevenvirales</taxon>
        <taxon>Straboviridae</taxon>
        <taxon>Tevenvirinae</taxon>
        <taxon>Tegunavirus</taxon>
        <taxon>Tegunavirus yenmtg1</taxon>
    </lineage>
</organism>
<dbReference type="Proteomes" id="UP000031805">
    <property type="component" value="Segment"/>
</dbReference>
<proteinExistence type="predicted"/>
<evidence type="ECO:0000313" key="2">
    <source>
        <dbReference type="Proteomes" id="UP000031805"/>
    </source>
</evidence>
<reference evidence="1 2" key="1">
    <citation type="submission" date="2014-11" db="EMBL/GenBank/DDBJ databases">
        <title>Complete genome sequence of vB_YenM_TG1, a broad host range bacteriophage which infects Yersinia enterocolitica.</title>
        <authorList>
            <person name="Leon-Velarde C.G."/>
            <person name="Kropinski A.M."/>
            <person name="Chen S."/>
            <person name="Griffiths M.W."/>
            <person name="Odumeru J.A."/>
        </authorList>
    </citation>
    <scope>NUCLEOTIDE SEQUENCE [LARGE SCALE GENOMIC DNA]</scope>
</reference>
<sequence length="104" mass="11765">MIDLMKPEPRPIFEGSIANYVVSRLKSLGINAINTEVPILSVETATGPVCLEMISRQTNDLNYAIQTIFDLNPTLVFIRDVCQHSDGNFIISFQYIRINYELIS</sequence>
<keyword evidence="2" id="KW-1185">Reference proteome</keyword>
<dbReference type="KEGG" id="vg:26627536"/>
<protein>
    <submittedName>
        <fullName evidence="1">Uncharacterized protein</fullName>
    </submittedName>
</protein>
<accession>A0A0B4ZXI6</accession>
<gene>
    <name evidence="1" type="ORF">YenMTG1_212</name>
</gene>